<sequence>MISWGLFVNHYENVGGSRSAPRLLVDPRLYDIAEMQLLAARRRLLTVHIAATSTPTSAAPAEALSVLPNSQIPIPVSLLSLRLIEADRSRVFYRLGYGGF</sequence>
<dbReference type="EMBL" id="CAKXAJ010026031">
    <property type="protein sequence ID" value="CAH2252109.1"/>
    <property type="molecule type" value="Genomic_DNA"/>
</dbReference>
<dbReference type="Proteomes" id="UP000838756">
    <property type="component" value="Unassembled WGS sequence"/>
</dbReference>
<accession>A0A8S4S4M1</accession>
<comment type="caution">
    <text evidence="1">The sequence shown here is derived from an EMBL/GenBank/DDBJ whole genome shotgun (WGS) entry which is preliminary data.</text>
</comment>
<reference evidence="1" key="1">
    <citation type="submission" date="2022-03" db="EMBL/GenBank/DDBJ databases">
        <authorList>
            <person name="Lindestad O."/>
        </authorList>
    </citation>
    <scope>NUCLEOTIDE SEQUENCE</scope>
</reference>
<dbReference type="AlphaFoldDB" id="A0A8S4S4M1"/>
<name>A0A8S4S4M1_9NEOP</name>
<evidence type="ECO:0000313" key="1">
    <source>
        <dbReference type="EMBL" id="CAH2252109.1"/>
    </source>
</evidence>
<evidence type="ECO:0000313" key="2">
    <source>
        <dbReference type="Proteomes" id="UP000838756"/>
    </source>
</evidence>
<organism evidence="1 2">
    <name type="scientific">Pararge aegeria aegeria</name>
    <dbReference type="NCBI Taxonomy" id="348720"/>
    <lineage>
        <taxon>Eukaryota</taxon>
        <taxon>Metazoa</taxon>
        <taxon>Ecdysozoa</taxon>
        <taxon>Arthropoda</taxon>
        <taxon>Hexapoda</taxon>
        <taxon>Insecta</taxon>
        <taxon>Pterygota</taxon>
        <taxon>Neoptera</taxon>
        <taxon>Endopterygota</taxon>
        <taxon>Lepidoptera</taxon>
        <taxon>Glossata</taxon>
        <taxon>Ditrysia</taxon>
        <taxon>Papilionoidea</taxon>
        <taxon>Nymphalidae</taxon>
        <taxon>Satyrinae</taxon>
        <taxon>Satyrini</taxon>
        <taxon>Parargina</taxon>
        <taxon>Pararge</taxon>
    </lineage>
</organism>
<proteinExistence type="predicted"/>
<keyword evidence="2" id="KW-1185">Reference proteome</keyword>
<gene>
    <name evidence="1" type="primary">jg13890</name>
    <name evidence="1" type="ORF">PAEG_LOCUS22395</name>
</gene>
<protein>
    <submittedName>
        <fullName evidence="1">Jg13890 protein</fullName>
    </submittedName>
</protein>